<proteinExistence type="predicted"/>
<gene>
    <name evidence="1" type="ORF">DCHRY22_LOCUS226</name>
</gene>
<accession>A0A8J2MEG4</accession>
<organism evidence="1 2">
    <name type="scientific">Danaus chrysippus</name>
    <name type="common">African queen</name>
    <dbReference type="NCBI Taxonomy" id="151541"/>
    <lineage>
        <taxon>Eukaryota</taxon>
        <taxon>Metazoa</taxon>
        <taxon>Ecdysozoa</taxon>
        <taxon>Arthropoda</taxon>
        <taxon>Hexapoda</taxon>
        <taxon>Insecta</taxon>
        <taxon>Pterygota</taxon>
        <taxon>Neoptera</taxon>
        <taxon>Endopterygota</taxon>
        <taxon>Lepidoptera</taxon>
        <taxon>Glossata</taxon>
        <taxon>Ditrysia</taxon>
        <taxon>Papilionoidea</taxon>
        <taxon>Nymphalidae</taxon>
        <taxon>Danainae</taxon>
        <taxon>Danaini</taxon>
        <taxon>Danaina</taxon>
        <taxon>Danaus</taxon>
        <taxon>Anosia</taxon>
    </lineage>
</organism>
<evidence type="ECO:0000313" key="2">
    <source>
        <dbReference type="Proteomes" id="UP000789524"/>
    </source>
</evidence>
<dbReference type="Proteomes" id="UP000789524">
    <property type="component" value="Unassembled WGS sequence"/>
</dbReference>
<evidence type="ECO:0000313" key="1">
    <source>
        <dbReference type="EMBL" id="CAG9557977.1"/>
    </source>
</evidence>
<reference evidence="1" key="1">
    <citation type="submission" date="2021-09" db="EMBL/GenBank/DDBJ databases">
        <authorList>
            <person name="Martin H S."/>
        </authorList>
    </citation>
    <scope>NUCLEOTIDE SEQUENCE</scope>
</reference>
<dbReference type="EMBL" id="CAKASE010000042">
    <property type="protein sequence ID" value="CAG9557977.1"/>
    <property type="molecule type" value="Genomic_DNA"/>
</dbReference>
<sequence length="134" mass="14690">MCRSKLVRSRFTPHCRLVQGRYLPDDTVQFGRASRLSSSGVPFAGLQPVPGGRNWAAIQPPLQKDDSTLRLAYSALELSPWAMPAHAVGNPGRPGRADWPRPRCGSYVPCAGPGPRRPIGGRPPGLFFFRRSQL</sequence>
<feature type="non-terminal residue" evidence="1">
    <location>
        <position position="1"/>
    </location>
</feature>
<protein>
    <submittedName>
        <fullName evidence="1">(African queen) hypothetical protein</fullName>
    </submittedName>
</protein>
<name>A0A8J2MEG4_9NEOP</name>
<comment type="caution">
    <text evidence="1">The sequence shown here is derived from an EMBL/GenBank/DDBJ whole genome shotgun (WGS) entry which is preliminary data.</text>
</comment>
<keyword evidence="2" id="KW-1185">Reference proteome</keyword>
<dbReference type="AlphaFoldDB" id="A0A8J2MEG4"/>